<reference evidence="2" key="1">
    <citation type="submission" date="2021-07" db="EMBL/GenBank/DDBJ databases">
        <authorList>
            <person name="Catto M.A."/>
            <person name="Jacobson A."/>
            <person name="Kennedy G."/>
            <person name="Labadie P."/>
            <person name="Hunt B.G."/>
            <person name="Srinivasan R."/>
        </authorList>
    </citation>
    <scope>NUCLEOTIDE SEQUENCE</scope>
    <source>
        <strain evidence="2">PL_HMW_Pooled</strain>
        <tissue evidence="2">Head</tissue>
    </source>
</reference>
<feature type="compositionally biased region" description="Basic and acidic residues" evidence="1">
    <location>
        <begin position="1"/>
        <end position="48"/>
    </location>
</feature>
<evidence type="ECO:0000256" key="1">
    <source>
        <dbReference type="SAM" id="MobiDB-lite"/>
    </source>
</evidence>
<keyword evidence="3" id="KW-1185">Reference proteome</keyword>
<evidence type="ECO:0000313" key="3">
    <source>
        <dbReference type="Proteomes" id="UP001219518"/>
    </source>
</evidence>
<protein>
    <submittedName>
        <fullName evidence="2">Cell death regulator Aven</fullName>
    </submittedName>
</protein>
<name>A0AAE1HM43_9NEOP</name>
<feature type="region of interest" description="Disordered" evidence="1">
    <location>
        <begin position="1"/>
        <end position="53"/>
    </location>
</feature>
<accession>A0AAE1HM43</accession>
<dbReference type="EMBL" id="JAHWGI010001149">
    <property type="protein sequence ID" value="KAK3923802.1"/>
    <property type="molecule type" value="Genomic_DNA"/>
</dbReference>
<sequence length="319" mass="36505">ASKMRQDKYRDRPKKHFDSSSKGGKGDVKDAKDHNQSKAVHVKDDSEVKTSVSSEHVEEIQSFSRRKLVSNWDRYEEPVDMSRFEDEVEVIGAHFEELLSMPISGGHLKMKHEHEWEKEKSELQMPWFQLDIQGVEQNLSTILFSKRQDLPSHIFSESQQQRMLLRAKRNATSLAEVNASILKVQNLQPKNPTNNLPDIKDNISKDISIIDMKCPRSNLEFPEVEERKSLENQDLDDILALHETSSKSIPILASNSSIGHPVKGRQFYMILLWCFIHACYSPTRKEIPASVPSEASITTVNPDQPTVSLDDWLDSILDD</sequence>
<evidence type="ECO:0000313" key="2">
    <source>
        <dbReference type="EMBL" id="KAK3923802.1"/>
    </source>
</evidence>
<reference evidence="2" key="2">
    <citation type="journal article" date="2023" name="BMC Genomics">
        <title>Pest status, molecular evolution, and epigenetic factors derived from the genome assembly of Frankliniella fusca, a thysanopteran phytovirus vector.</title>
        <authorList>
            <person name="Catto M.A."/>
            <person name="Labadie P.E."/>
            <person name="Jacobson A.L."/>
            <person name="Kennedy G.G."/>
            <person name="Srinivasan R."/>
            <person name="Hunt B.G."/>
        </authorList>
    </citation>
    <scope>NUCLEOTIDE SEQUENCE</scope>
    <source>
        <strain evidence="2">PL_HMW_Pooled</strain>
    </source>
</reference>
<organism evidence="2 3">
    <name type="scientific">Frankliniella fusca</name>
    <dbReference type="NCBI Taxonomy" id="407009"/>
    <lineage>
        <taxon>Eukaryota</taxon>
        <taxon>Metazoa</taxon>
        <taxon>Ecdysozoa</taxon>
        <taxon>Arthropoda</taxon>
        <taxon>Hexapoda</taxon>
        <taxon>Insecta</taxon>
        <taxon>Pterygota</taxon>
        <taxon>Neoptera</taxon>
        <taxon>Paraneoptera</taxon>
        <taxon>Thysanoptera</taxon>
        <taxon>Terebrantia</taxon>
        <taxon>Thripoidea</taxon>
        <taxon>Thripidae</taxon>
        <taxon>Frankliniella</taxon>
    </lineage>
</organism>
<proteinExistence type="predicted"/>
<dbReference type="PANTHER" id="PTHR16524">
    <property type="entry name" value="CELL DEATH REGULATOR AVEN"/>
    <property type="match status" value="1"/>
</dbReference>
<dbReference type="InterPro" id="IPR026187">
    <property type="entry name" value="Aven"/>
</dbReference>
<gene>
    <name evidence="2" type="ORF">KUF71_002211</name>
</gene>
<dbReference type="AlphaFoldDB" id="A0AAE1HM43"/>
<dbReference type="Proteomes" id="UP001219518">
    <property type="component" value="Unassembled WGS sequence"/>
</dbReference>
<dbReference type="PANTHER" id="PTHR16524:SF2">
    <property type="entry name" value="CELL DEATH REGULATOR AVEN"/>
    <property type="match status" value="1"/>
</dbReference>
<comment type="caution">
    <text evidence="2">The sequence shown here is derived from an EMBL/GenBank/DDBJ whole genome shotgun (WGS) entry which is preliminary data.</text>
</comment>
<dbReference type="GO" id="GO:0010972">
    <property type="term" value="P:negative regulation of G2/M transition of mitotic cell cycle"/>
    <property type="evidence" value="ECO:0007669"/>
    <property type="project" value="TreeGrafter"/>
</dbReference>
<feature type="non-terminal residue" evidence="2">
    <location>
        <position position="319"/>
    </location>
</feature>